<proteinExistence type="inferred from homology"/>
<dbReference type="Gene3D" id="2.40.10.340">
    <property type="entry name" value="Rod shape-determining protein MreC, domain 1"/>
    <property type="match status" value="1"/>
</dbReference>
<keyword evidence="3 5" id="KW-0133">Cell shape</keyword>
<dbReference type="InterPro" id="IPR007221">
    <property type="entry name" value="MreC"/>
</dbReference>
<protein>
    <recommendedName>
        <fullName evidence="2 5">Cell shape-determining protein MreC</fullName>
    </recommendedName>
    <alternativeName>
        <fullName evidence="4 5">Cell shape protein MreC</fullName>
    </alternativeName>
</protein>
<evidence type="ECO:0000256" key="3">
    <source>
        <dbReference type="ARBA" id="ARBA00022960"/>
    </source>
</evidence>
<feature type="domain" description="Rod shape-determining protein MreC beta-barrel core" evidence="8">
    <location>
        <begin position="126"/>
        <end position="271"/>
    </location>
</feature>
<evidence type="ECO:0000313" key="10">
    <source>
        <dbReference type="Proteomes" id="UP001516588"/>
    </source>
</evidence>
<evidence type="ECO:0000256" key="2">
    <source>
        <dbReference type="ARBA" id="ARBA00013855"/>
    </source>
</evidence>
<comment type="similarity">
    <text evidence="1 5">Belongs to the MreC family.</text>
</comment>
<organism evidence="9 10">
    <name type="scientific">Gallibacter intestinalis</name>
    <dbReference type="NCBI Taxonomy" id="2779356"/>
    <lineage>
        <taxon>Bacteria</taxon>
        <taxon>Bacillati</taxon>
        <taxon>Bacillota</taxon>
        <taxon>Clostridia</taxon>
        <taxon>Eubacteriales</taxon>
        <taxon>Eubacteriaceae</taxon>
        <taxon>Gallibacter</taxon>
    </lineage>
</organism>
<keyword evidence="7" id="KW-0812">Transmembrane</keyword>
<dbReference type="PANTHER" id="PTHR34138">
    <property type="entry name" value="CELL SHAPE-DETERMINING PROTEIN MREC"/>
    <property type="match status" value="1"/>
</dbReference>
<dbReference type="Pfam" id="PF04085">
    <property type="entry name" value="MreC"/>
    <property type="match status" value="1"/>
</dbReference>
<accession>A0ABR9QW77</accession>
<evidence type="ECO:0000256" key="4">
    <source>
        <dbReference type="ARBA" id="ARBA00032089"/>
    </source>
</evidence>
<evidence type="ECO:0000256" key="7">
    <source>
        <dbReference type="SAM" id="Phobius"/>
    </source>
</evidence>
<gene>
    <name evidence="9" type="primary">mreC</name>
    <name evidence="9" type="ORF">INF20_02430</name>
</gene>
<dbReference type="InterPro" id="IPR055342">
    <property type="entry name" value="MreC_beta-barrel_core"/>
</dbReference>
<dbReference type="PIRSF" id="PIRSF038471">
    <property type="entry name" value="MreC"/>
    <property type="match status" value="1"/>
</dbReference>
<name>A0ABR9QW77_9FIRM</name>
<comment type="caution">
    <text evidence="9">The sequence shown here is derived from an EMBL/GenBank/DDBJ whole genome shotgun (WGS) entry which is preliminary data.</text>
</comment>
<dbReference type="Gene3D" id="2.40.10.350">
    <property type="entry name" value="Rod shape-determining protein MreC, domain 2"/>
    <property type="match status" value="1"/>
</dbReference>
<comment type="function">
    <text evidence="5">Involved in formation and maintenance of cell shape.</text>
</comment>
<evidence type="ECO:0000259" key="8">
    <source>
        <dbReference type="Pfam" id="PF04085"/>
    </source>
</evidence>
<feature type="transmembrane region" description="Helical" evidence="7">
    <location>
        <begin position="9"/>
        <end position="29"/>
    </location>
</feature>
<feature type="coiled-coil region" evidence="6">
    <location>
        <begin position="69"/>
        <end position="106"/>
    </location>
</feature>
<keyword evidence="6" id="KW-0175">Coiled coil</keyword>
<evidence type="ECO:0000256" key="1">
    <source>
        <dbReference type="ARBA" id="ARBA00009369"/>
    </source>
</evidence>
<keyword evidence="7" id="KW-0472">Membrane</keyword>
<evidence type="ECO:0000256" key="5">
    <source>
        <dbReference type="PIRNR" id="PIRNR038471"/>
    </source>
</evidence>
<dbReference type="NCBIfam" id="TIGR00219">
    <property type="entry name" value="mreC"/>
    <property type="match status" value="1"/>
</dbReference>
<dbReference type="InterPro" id="IPR042177">
    <property type="entry name" value="Cell/Rod_1"/>
</dbReference>
<reference evidence="9 10" key="1">
    <citation type="submission" date="2020-10" db="EMBL/GenBank/DDBJ databases">
        <title>ChiBAC.</title>
        <authorList>
            <person name="Zenner C."/>
            <person name="Hitch T.C.A."/>
            <person name="Clavel T."/>
        </authorList>
    </citation>
    <scope>NUCLEOTIDE SEQUENCE [LARGE SCALE GENOMIC DNA]</scope>
    <source>
        <strain evidence="9 10">DSM 108706</strain>
    </source>
</reference>
<dbReference type="PANTHER" id="PTHR34138:SF1">
    <property type="entry name" value="CELL SHAPE-DETERMINING PROTEIN MREC"/>
    <property type="match status" value="1"/>
</dbReference>
<dbReference type="RefSeq" id="WP_226384799.1">
    <property type="nucleotide sequence ID" value="NZ_JADCKA010000002.1"/>
</dbReference>
<evidence type="ECO:0000256" key="6">
    <source>
        <dbReference type="SAM" id="Coils"/>
    </source>
</evidence>
<keyword evidence="7" id="KW-1133">Transmembrane helix</keyword>
<sequence>MRWIREHKVFSVVAAIVVVLILVIVGSFVSGGGSSVIGGGVQKIINTVEKPFAAFAGGVKDTFNGIFKYKDLQEENEQLKEENKELKESNNNLQMQRSEYEELQDLAKAFDFEPFGDDSDAVAANVIGVDNSMIYRNITVDVGEDKGIKEGDVVVDGNGLVGEVTEVNGNTSKISSILDTDHNISFMVQNKTSVLGVLNGQGKSKLSGYLIDDNANIAEGDTLVTSGMGHYPKGIIIGRVSKVEFNSDTQLRIVEVRPTANFKSMTKVAIFK</sequence>
<dbReference type="InterPro" id="IPR042175">
    <property type="entry name" value="Cell/Rod_MreC_2"/>
</dbReference>
<evidence type="ECO:0000313" key="9">
    <source>
        <dbReference type="EMBL" id="MBE5035135.1"/>
    </source>
</evidence>
<dbReference type="Proteomes" id="UP001516588">
    <property type="component" value="Unassembled WGS sequence"/>
</dbReference>
<dbReference type="EMBL" id="JADCKA010000002">
    <property type="protein sequence ID" value="MBE5035135.1"/>
    <property type="molecule type" value="Genomic_DNA"/>
</dbReference>
<keyword evidence="10" id="KW-1185">Reference proteome</keyword>